<dbReference type="GeneID" id="97555815"/>
<dbReference type="AlphaFoldDB" id="A0A163M014"/>
<evidence type="ECO:0000313" key="1">
    <source>
        <dbReference type="EMBL" id="KZS48620.1"/>
    </source>
</evidence>
<dbReference type="OrthoDB" id="9805585at2"/>
<keyword evidence="2" id="KW-1185">Reference proteome</keyword>
<name>A0A163M014_9BACL</name>
<dbReference type="EMBL" id="LWMH01000001">
    <property type="protein sequence ID" value="KZS48620.1"/>
    <property type="molecule type" value="Genomic_DNA"/>
</dbReference>
<dbReference type="SUPFAM" id="SSF53335">
    <property type="entry name" value="S-adenosyl-L-methionine-dependent methyltransferases"/>
    <property type="match status" value="1"/>
</dbReference>
<dbReference type="Proteomes" id="UP000076796">
    <property type="component" value="Unassembled WGS sequence"/>
</dbReference>
<dbReference type="RefSeq" id="WP_063479451.1">
    <property type="nucleotide sequence ID" value="NZ_CP147845.1"/>
</dbReference>
<gene>
    <name evidence="1" type="ORF">AWU65_23145</name>
</gene>
<sequence length="192" mass="22146">MTRLMDWLHEQAVFLSRFLISPGQIGSVAPSSRELAETMVKPVAWEHIKTIAELGAGTGAITRHIQSAAGVDTRVLLFEKDPYLRRKLKERYPHYSCYTDGSHLRLFLKQEGLESLDCIISGLPFFNFPQYVRDRIITEIVAALNKDGLFIAFQYSQQMKKQLMEHFDIINIHFVPKNFPPAFVYVCRKKQI</sequence>
<evidence type="ECO:0000313" key="2">
    <source>
        <dbReference type="Proteomes" id="UP000076796"/>
    </source>
</evidence>
<dbReference type="CDD" id="cd02440">
    <property type="entry name" value="AdoMet_MTases"/>
    <property type="match status" value="1"/>
</dbReference>
<reference evidence="1" key="1">
    <citation type="journal article" date="2016" name="Genome Announc.">
        <title>Draft genomes of two strains of Paenibacillus glucanolyticus with capability to degrade lignocellulose.</title>
        <authorList>
            <person name="Mathews S.L."/>
            <person name="Pawlak J."/>
            <person name="Grunden A.M."/>
        </authorList>
    </citation>
    <scope>NUCLEOTIDE SEQUENCE [LARGE SCALE GENOMIC DNA]</scope>
    <source>
        <strain evidence="1">SLM1</strain>
    </source>
</reference>
<proteinExistence type="predicted"/>
<keyword evidence="1" id="KW-0808">Transferase</keyword>
<organism evidence="1 2">
    <name type="scientific">Paenibacillus glucanolyticus</name>
    <dbReference type="NCBI Taxonomy" id="59843"/>
    <lineage>
        <taxon>Bacteria</taxon>
        <taxon>Bacillati</taxon>
        <taxon>Bacillota</taxon>
        <taxon>Bacilli</taxon>
        <taxon>Bacillales</taxon>
        <taxon>Paenibacillaceae</taxon>
        <taxon>Paenibacillus</taxon>
    </lineage>
</organism>
<comment type="caution">
    <text evidence="1">The sequence shown here is derived from an EMBL/GenBank/DDBJ whole genome shotgun (WGS) entry which is preliminary data.</text>
</comment>
<accession>A0A163M014</accession>
<keyword evidence="1" id="KW-0489">Methyltransferase</keyword>
<dbReference type="GO" id="GO:0032259">
    <property type="term" value="P:methylation"/>
    <property type="evidence" value="ECO:0007669"/>
    <property type="project" value="UniProtKB-KW"/>
</dbReference>
<dbReference type="STRING" id="59843.A3958_22410"/>
<dbReference type="Gene3D" id="3.40.50.150">
    <property type="entry name" value="Vaccinia Virus protein VP39"/>
    <property type="match status" value="1"/>
</dbReference>
<dbReference type="InterPro" id="IPR029063">
    <property type="entry name" value="SAM-dependent_MTases_sf"/>
</dbReference>
<protein>
    <submittedName>
        <fullName evidence="1">Phospholipid methyltransferase</fullName>
    </submittedName>
</protein>
<dbReference type="GO" id="GO:0008168">
    <property type="term" value="F:methyltransferase activity"/>
    <property type="evidence" value="ECO:0007669"/>
    <property type="project" value="UniProtKB-KW"/>
</dbReference>